<dbReference type="AlphaFoldDB" id="A0A2K5ARC8"/>
<evidence type="ECO:0000256" key="1">
    <source>
        <dbReference type="SAM" id="Phobius"/>
    </source>
</evidence>
<dbReference type="GeneID" id="41595070"/>
<evidence type="ECO:0000313" key="2">
    <source>
        <dbReference type="EMBL" id="SPC34212.1"/>
    </source>
</evidence>
<organism evidence="2 3">
    <name type="scientific">Candidatus Nitrosocaldus cavascurensis</name>
    <dbReference type="NCBI Taxonomy" id="2058097"/>
    <lineage>
        <taxon>Archaea</taxon>
        <taxon>Nitrososphaerota</taxon>
        <taxon>Nitrososphaeria</taxon>
        <taxon>Candidatus Nitrosocaldales</taxon>
        <taxon>Candidatus Nitrosocaldaceae</taxon>
        <taxon>Candidatus Nitrosocaldus</taxon>
    </lineage>
</organism>
<reference evidence="3" key="1">
    <citation type="submission" date="2018-01" db="EMBL/GenBank/DDBJ databases">
        <authorList>
            <person name="Kerou L M."/>
        </authorList>
    </citation>
    <scope>NUCLEOTIDE SEQUENCE [LARGE SCALE GENOMIC DNA]</scope>
    <source>
        <strain evidence="3">SCU2</strain>
    </source>
</reference>
<dbReference type="PROSITE" id="PS51257">
    <property type="entry name" value="PROKAR_LIPOPROTEIN"/>
    <property type="match status" value="1"/>
</dbReference>
<keyword evidence="1" id="KW-0472">Membrane</keyword>
<name>A0A2K5ARC8_9ARCH</name>
<keyword evidence="3" id="KW-1185">Reference proteome</keyword>
<sequence>MRRQDILLVIFAGTIGYVLGLLLGLLGIVLACMLVFAIGMYLVRRELMSNGTSMGMNNIMLINRPMSRLRYRCLSCYHIYTGKRECPKCGSKAKQAEF</sequence>
<feature type="transmembrane region" description="Helical" evidence="1">
    <location>
        <begin position="6"/>
        <end position="39"/>
    </location>
</feature>
<keyword evidence="1" id="KW-1133">Transmembrane helix</keyword>
<dbReference type="EMBL" id="LT981265">
    <property type="protein sequence ID" value="SPC34212.1"/>
    <property type="molecule type" value="Genomic_DNA"/>
</dbReference>
<dbReference type="Proteomes" id="UP000236248">
    <property type="component" value="Chromosome NCAV"/>
</dbReference>
<accession>A0A2K5ARC8</accession>
<dbReference type="KEGG" id="ncv:NCAV_1035"/>
<dbReference type="RefSeq" id="WP_103287078.1">
    <property type="nucleotide sequence ID" value="NZ_LT981265.1"/>
</dbReference>
<evidence type="ECO:0000313" key="3">
    <source>
        <dbReference type="Proteomes" id="UP000236248"/>
    </source>
</evidence>
<keyword evidence="1" id="KW-0812">Transmembrane</keyword>
<proteinExistence type="predicted"/>
<protein>
    <submittedName>
        <fullName evidence="2">Uncharacterized protein</fullName>
    </submittedName>
</protein>
<gene>
    <name evidence="2" type="ORF">NCAV_1035</name>
</gene>